<organism evidence="1 2">
    <name type="scientific">Austropuccinia psidii MF-1</name>
    <dbReference type="NCBI Taxonomy" id="1389203"/>
    <lineage>
        <taxon>Eukaryota</taxon>
        <taxon>Fungi</taxon>
        <taxon>Dikarya</taxon>
        <taxon>Basidiomycota</taxon>
        <taxon>Pucciniomycotina</taxon>
        <taxon>Pucciniomycetes</taxon>
        <taxon>Pucciniales</taxon>
        <taxon>Sphaerophragmiaceae</taxon>
        <taxon>Austropuccinia</taxon>
    </lineage>
</organism>
<protein>
    <submittedName>
        <fullName evidence="1">Uncharacterized protein</fullName>
    </submittedName>
</protein>
<evidence type="ECO:0000313" key="1">
    <source>
        <dbReference type="EMBL" id="MBW0469343.1"/>
    </source>
</evidence>
<dbReference type="OrthoDB" id="2517794at2759"/>
<accession>A0A9Q3GJ36</accession>
<dbReference type="EMBL" id="AVOT02002154">
    <property type="protein sequence ID" value="MBW0469343.1"/>
    <property type="molecule type" value="Genomic_DNA"/>
</dbReference>
<evidence type="ECO:0000313" key="2">
    <source>
        <dbReference type="Proteomes" id="UP000765509"/>
    </source>
</evidence>
<name>A0A9Q3GJ36_9BASI</name>
<proteinExistence type="predicted"/>
<dbReference type="Proteomes" id="UP000765509">
    <property type="component" value="Unassembled WGS sequence"/>
</dbReference>
<dbReference type="AlphaFoldDB" id="A0A9Q3GJ36"/>
<reference evidence="1" key="1">
    <citation type="submission" date="2021-03" db="EMBL/GenBank/DDBJ databases">
        <title>Draft genome sequence of rust myrtle Austropuccinia psidii MF-1, a brazilian biotype.</title>
        <authorList>
            <person name="Quecine M.C."/>
            <person name="Pachon D.M.R."/>
            <person name="Bonatelli M.L."/>
            <person name="Correr F.H."/>
            <person name="Franceschini L.M."/>
            <person name="Leite T.F."/>
            <person name="Margarido G.R.A."/>
            <person name="Almeida C.A."/>
            <person name="Ferrarezi J.A."/>
            <person name="Labate C.A."/>
        </authorList>
    </citation>
    <scope>NUCLEOTIDE SEQUENCE</scope>
    <source>
        <strain evidence="1">MF-1</strain>
    </source>
</reference>
<keyword evidence="2" id="KW-1185">Reference proteome</keyword>
<comment type="caution">
    <text evidence="1">The sequence shown here is derived from an EMBL/GenBank/DDBJ whole genome shotgun (WGS) entry which is preliminary data.</text>
</comment>
<gene>
    <name evidence="1" type="ORF">O181_009058</name>
</gene>
<sequence length="92" mass="10590">MFSDLVDHIQKEVFKDKDYKEVLKKLARGESVPNYSLEPQAKLLLFKDRVDIPRNQELQLDILQKNHDSQLAAILARRGAPSSSRGIFIEPE</sequence>